<sequence length="79" mass="9092">RLRYGGILLAMLGEESMSHHKKIYIVDPLAEAETNILHTIGHVRRCNDGTILSVWIHTDKQSMLFLPEHAELILEEEEE</sequence>
<feature type="non-terminal residue" evidence="1">
    <location>
        <position position="1"/>
    </location>
</feature>
<protein>
    <submittedName>
        <fullName evidence="1">Uncharacterized protein</fullName>
    </submittedName>
</protein>
<reference evidence="1" key="1">
    <citation type="journal article" date="2014" name="Front. Microbiol.">
        <title>High frequency of phylogenetically diverse reductive dehalogenase-homologous genes in deep subseafloor sedimentary metagenomes.</title>
        <authorList>
            <person name="Kawai M."/>
            <person name="Futagami T."/>
            <person name="Toyoda A."/>
            <person name="Takaki Y."/>
            <person name="Nishi S."/>
            <person name="Hori S."/>
            <person name="Arai W."/>
            <person name="Tsubouchi T."/>
            <person name="Morono Y."/>
            <person name="Uchiyama I."/>
            <person name="Ito T."/>
            <person name="Fujiyama A."/>
            <person name="Inagaki F."/>
            <person name="Takami H."/>
        </authorList>
    </citation>
    <scope>NUCLEOTIDE SEQUENCE</scope>
    <source>
        <strain evidence="1">Expedition CK06-06</strain>
    </source>
</reference>
<proteinExistence type="predicted"/>
<name>X1B8M8_9ZZZZ</name>
<dbReference type="EMBL" id="BART01023397">
    <property type="protein sequence ID" value="GAG92129.1"/>
    <property type="molecule type" value="Genomic_DNA"/>
</dbReference>
<dbReference type="AlphaFoldDB" id="X1B8M8"/>
<accession>X1B8M8</accession>
<organism evidence="1">
    <name type="scientific">marine sediment metagenome</name>
    <dbReference type="NCBI Taxonomy" id="412755"/>
    <lineage>
        <taxon>unclassified sequences</taxon>
        <taxon>metagenomes</taxon>
        <taxon>ecological metagenomes</taxon>
    </lineage>
</organism>
<evidence type="ECO:0000313" key="1">
    <source>
        <dbReference type="EMBL" id="GAG92129.1"/>
    </source>
</evidence>
<comment type="caution">
    <text evidence="1">The sequence shown here is derived from an EMBL/GenBank/DDBJ whole genome shotgun (WGS) entry which is preliminary data.</text>
</comment>
<gene>
    <name evidence="1" type="ORF">S01H4_42580</name>
</gene>